<sequence>MTAKRARARATVRERERLTERARALSHTLVGWPSVTGTPDEAAFASRLHGLIAEHPYFKANPADLKLAPIEGDPNGRANVLALVRGSGSRTIILAGHFDVVPVDDYGDLSELAGSPDELRQGLIARLEATGGYPQALTDLQSGEFVPGRGMLDMKSGVAAGLAVLEQFAETDDRTGNLLLIATPDEEENSAGMRAVSAMLPEFLKSRGLEPIVALNLDATCDAETGQNGRVATFGTIGKVLLSAFVAGKDAHACYPFDGINAAYLAAELAIEFECAPALGEMTGDEVAAPPTALSLKDAKSVYNVTTPGRAWLYWNVLMHRRRPEDIIAMARDMTGAAVSRAARRMKERAASFKLSASPLWDNVSILTFAELRERARADSPDFDNQFDQAAAELEHSGFDLPERSRRLTELTLDAAQLPGAAVVIGIASTPYPAIAWPSDEAAAQTRNITEAAMARIAVQEELSVEPREFFPAISDISFLARNASASLEGIREQMPLWGSSIRFAEDAGYPPVPTVNIGPWGRDYHHFLERTHGDYTFRVLPDLLATVIDDVLRA</sequence>
<keyword evidence="4" id="KW-1185">Reference proteome</keyword>
<protein>
    <submittedName>
        <fullName evidence="3">M20/M25/M40 family metallo-hydrolase</fullName>
    </submittedName>
</protein>
<dbReference type="SUPFAM" id="SSF55031">
    <property type="entry name" value="Bacterial exopeptidase dimerisation domain"/>
    <property type="match status" value="1"/>
</dbReference>
<dbReference type="SUPFAM" id="SSF53187">
    <property type="entry name" value="Zn-dependent exopeptidases"/>
    <property type="match status" value="1"/>
</dbReference>
<dbReference type="InterPro" id="IPR036264">
    <property type="entry name" value="Bact_exopeptidase_dim_dom"/>
</dbReference>
<dbReference type="Pfam" id="PF01546">
    <property type="entry name" value="Peptidase_M20"/>
    <property type="match status" value="1"/>
</dbReference>
<gene>
    <name evidence="3" type="ORF">D5400_14770</name>
</gene>
<keyword evidence="2 3" id="KW-0378">Hydrolase</keyword>
<evidence type="ECO:0000256" key="2">
    <source>
        <dbReference type="ARBA" id="ARBA00022801"/>
    </source>
</evidence>
<organism evidence="3 4">
    <name type="scientific">Georhizobium profundi</name>
    <dbReference type="NCBI Taxonomy" id="2341112"/>
    <lineage>
        <taxon>Bacteria</taxon>
        <taxon>Pseudomonadati</taxon>
        <taxon>Pseudomonadota</taxon>
        <taxon>Alphaproteobacteria</taxon>
        <taxon>Hyphomicrobiales</taxon>
        <taxon>Rhizobiaceae</taxon>
        <taxon>Georhizobium</taxon>
    </lineage>
</organism>
<dbReference type="PANTHER" id="PTHR43808:SF27">
    <property type="entry name" value="PROTEIN ROCB"/>
    <property type="match status" value="1"/>
</dbReference>
<dbReference type="Gene3D" id="3.40.630.10">
    <property type="entry name" value="Zn peptidases"/>
    <property type="match status" value="1"/>
</dbReference>
<evidence type="ECO:0000256" key="1">
    <source>
        <dbReference type="ARBA" id="ARBA00022723"/>
    </source>
</evidence>
<dbReference type="InterPro" id="IPR002933">
    <property type="entry name" value="Peptidase_M20"/>
</dbReference>
<accession>A0A3S9B5Z5</accession>
<evidence type="ECO:0000313" key="4">
    <source>
        <dbReference type="Proteomes" id="UP000268192"/>
    </source>
</evidence>
<name>A0A3S9B5Z5_9HYPH</name>
<keyword evidence="1" id="KW-0479">Metal-binding</keyword>
<dbReference type="OrthoDB" id="9815360at2"/>
<dbReference type="GO" id="GO:0016787">
    <property type="term" value="F:hydrolase activity"/>
    <property type="evidence" value="ECO:0007669"/>
    <property type="project" value="UniProtKB-KW"/>
</dbReference>
<dbReference type="InterPro" id="IPR050072">
    <property type="entry name" value="Peptidase_M20A"/>
</dbReference>
<dbReference type="EMBL" id="CP032509">
    <property type="protein sequence ID" value="AZN72369.1"/>
    <property type="molecule type" value="Genomic_DNA"/>
</dbReference>
<dbReference type="AlphaFoldDB" id="A0A3S9B5Z5"/>
<dbReference type="PIRSF" id="PIRSF010386">
    <property type="entry name" value="RocB"/>
    <property type="match status" value="1"/>
</dbReference>
<dbReference type="Proteomes" id="UP000268192">
    <property type="component" value="Chromosome"/>
</dbReference>
<dbReference type="GO" id="GO:0046872">
    <property type="term" value="F:metal ion binding"/>
    <property type="evidence" value="ECO:0007669"/>
    <property type="project" value="UniProtKB-KW"/>
</dbReference>
<dbReference type="PANTHER" id="PTHR43808">
    <property type="entry name" value="ACETYLORNITHINE DEACETYLASE"/>
    <property type="match status" value="1"/>
</dbReference>
<reference evidence="3 4" key="1">
    <citation type="submission" date="2018-09" db="EMBL/GenBank/DDBJ databases">
        <title>Marinorhizobium profundi gen. nov., sp. nov., isolated from a deep-sea sediment sample from the New Britain Trench and proposal of Marinorhizobiaceae fam. nov. in the order Rhizobiales of the class Alphaproteobacteria.</title>
        <authorList>
            <person name="Cao J."/>
        </authorList>
    </citation>
    <scope>NUCLEOTIDE SEQUENCE [LARGE SCALE GENOMIC DNA]</scope>
    <source>
        <strain evidence="3 4">WS11</strain>
    </source>
</reference>
<dbReference type="KEGG" id="abaw:D5400_14770"/>
<evidence type="ECO:0000313" key="3">
    <source>
        <dbReference type="EMBL" id="AZN72369.1"/>
    </source>
</evidence>
<dbReference type="InterPro" id="IPR012166">
    <property type="entry name" value="Uncharacterised_RocB"/>
</dbReference>
<proteinExistence type="predicted"/>